<name>A0A7C9FS27_9BACT</name>
<dbReference type="AlphaFoldDB" id="A0A7C9FS27"/>
<accession>A0A7C9FS27</accession>
<gene>
    <name evidence="1" type="ORF">GBK04_27350</name>
</gene>
<evidence type="ECO:0000313" key="2">
    <source>
        <dbReference type="Proteomes" id="UP000479293"/>
    </source>
</evidence>
<dbReference type="EMBL" id="WHLY01000002">
    <property type="protein sequence ID" value="MPR36949.1"/>
    <property type="molecule type" value="Genomic_DNA"/>
</dbReference>
<organism evidence="1 2">
    <name type="scientific">Salmonirosea aquatica</name>
    <dbReference type="NCBI Taxonomy" id="2654236"/>
    <lineage>
        <taxon>Bacteria</taxon>
        <taxon>Pseudomonadati</taxon>
        <taxon>Bacteroidota</taxon>
        <taxon>Cytophagia</taxon>
        <taxon>Cytophagales</taxon>
        <taxon>Spirosomataceae</taxon>
        <taxon>Salmonirosea</taxon>
    </lineage>
</organism>
<comment type="caution">
    <text evidence="1">The sequence shown here is derived from an EMBL/GenBank/DDBJ whole genome shotgun (WGS) entry which is preliminary data.</text>
</comment>
<keyword evidence="2" id="KW-1185">Reference proteome</keyword>
<dbReference type="Proteomes" id="UP000479293">
    <property type="component" value="Unassembled WGS sequence"/>
</dbReference>
<dbReference type="RefSeq" id="WP_152765286.1">
    <property type="nucleotide sequence ID" value="NZ_WHLY01000002.1"/>
</dbReference>
<evidence type="ECO:0000313" key="1">
    <source>
        <dbReference type="EMBL" id="MPR36949.1"/>
    </source>
</evidence>
<protein>
    <submittedName>
        <fullName evidence="1">Uncharacterized protein</fullName>
    </submittedName>
</protein>
<reference evidence="1 2" key="1">
    <citation type="submission" date="2019-10" db="EMBL/GenBank/DDBJ databases">
        <title>Draft Genome Sequence of Cytophagaceae sp. SJW1-29.</title>
        <authorList>
            <person name="Choi A."/>
        </authorList>
    </citation>
    <scope>NUCLEOTIDE SEQUENCE [LARGE SCALE GENOMIC DNA]</scope>
    <source>
        <strain evidence="1 2">SJW1-29</strain>
    </source>
</reference>
<sequence length="100" mass="11121">MDEQKEHPHIHFLRERSLWTDVKGRKLLVLRHYFAWNGAAHVVSSLDLVLLDELAMITRPRAELAALVADGKMKYDGELAVKVPLAVPSGVVPQLAGAEN</sequence>
<proteinExistence type="predicted"/>